<keyword evidence="4" id="KW-1185">Reference proteome</keyword>
<comment type="caution">
    <text evidence="3">The sequence shown here is derived from an EMBL/GenBank/DDBJ whole genome shotgun (WGS) entry which is preliminary data.</text>
</comment>
<feature type="region of interest" description="Disordered" evidence="1">
    <location>
        <begin position="408"/>
        <end position="453"/>
    </location>
</feature>
<reference evidence="3" key="2">
    <citation type="submission" date="2023-06" db="EMBL/GenBank/DDBJ databases">
        <authorList>
            <consortium name="Lawrence Berkeley National Laboratory"/>
            <person name="Haridas S."/>
            <person name="Hensen N."/>
            <person name="Bonometti L."/>
            <person name="Westerberg I."/>
            <person name="Brannstrom I.O."/>
            <person name="Guillou S."/>
            <person name="Cros-Aarteil S."/>
            <person name="Calhoun S."/>
            <person name="Kuo A."/>
            <person name="Mondo S."/>
            <person name="Pangilinan J."/>
            <person name="Riley R."/>
            <person name="Labutti K."/>
            <person name="Andreopoulos B."/>
            <person name="Lipzen A."/>
            <person name="Chen C."/>
            <person name="Yanf M."/>
            <person name="Daum C."/>
            <person name="Ng V."/>
            <person name="Clum A."/>
            <person name="Steindorff A."/>
            <person name="Ohm R."/>
            <person name="Martin F."/>
            <person name="Silar P."/>
            <person name="Natvig D."/>
            <person name="Lalanne C."/>
            <person name="Gautier V."/>
            <person name="Ament-Velasquez S.L."/>
            <person name="Kruys A."/>
            <person name="Hutchinson M.I."/>
            <person name="Powell A.J."/>
            <person name="Barry K."/>
            <person name="Miller A.N."/>
            <person name="Grigoriev I.V."/>
            <person name="Debuchy R."/>
            <person name="Gladieux P."/>
            <person name="Thoren M.H."/>
            <person name="Johannesson H."/>
        </authorList>
    </citation>
    <scope>NUCLEOTIDE SEQUENCE</scope>
    <source>
        <strain evidence="3">CBS 560.94</strain>
    </source>
</reference>
<keyword evidence="2" id="KW-0812">Transmembrane</keyword>
<feature type="transmembrane region" description="Helical" evidence="2">
    <location>
        <begin position="12"/>
        <end position="36"/>
    </location>
</feature>
<feature type="transmembrane region" description="Helical" evidence="2">
    <location>
        <begin position="297"/>
        <end position="317"/>
    </location>
</feature>
<name>A0AAE0J7E9_9PEZI</name>
<dbReference type="EMBL" id="JAUEPP010000008">
    <property type="protein sequence ID" value="KAK3337932.1"/>
    <property type="molecule type" value="Genomic_DNA"/>
</dbReference>
<keyword evidence="2" id="KW-1133">Transmembrane helix</keyword>
<evidence type="ECO:0000256" key="2">
    <source>
        <dbReference type="SAM" id="Phobius"/>
    </source>
</evidence>
<evidence type="ECO:0000313" key="3">
    <source>
        <dbReference type="EMBL" id="KAK3337932.1"/>
    </source>
</evidence>
<dbReference type="AlphaFoldDB" id="A0AAE0J7E9"/>
<dbReference type="RefSeq" id="XP_062677383.1">
    <property type="nucleotide sequence ID" value="XM_062825142.1"/>
</dbReference>
<evidence type="ECO:0000313" key="4">
    <source>
        <dbReference type="Proteomes" id="UP001278500"/>
    </source>
</evidence>
<sequence length="494" mass="54257">MAVQLPSEAIGTAAGVLIYSFFCLFLSLLLLWLAWVHHERKSYVAMLSFSMSLGTLASIVQQFNTIVNWNDVKTSQYNNVVENVGRPELNVTGASTGLDLVLFYIQYYTYNVDAMLVAFWSVELANSILQLRSSKLNRLRGSLWAKASAIFLPVVQMNLLRLDVVQRSVLGYMVLADSIMIVSFGIGSLLLLAVLIKYIHSRAALMSWNVRYGQDSTQTTNPYSGNGSMPSGPRPPAIPRRNIYDSWLAVRFTVAFVALGLFELVVVFFQHRAANTNTKENIPPEPDLSAARAQGDFALFVPGVSACLLIFIVFGTTRTFRDYLWTKFVPKPLQDMAANRKARKRQKSSKSEGKTMAPPVVLSTIQVGVKQSSHGPANPAAGDDFKGVQTTLTTINGHEYPRTGQYTNFIRSATPSPTGSEIDLEAGHGHGGHGGHGGHRSQGSYDGGNGKQEHMHLQTATTPLGVVRSPSRTDDDAPILKKEGDAYFCERGYR</sequence>
<accession>A0AAE0J7E9</accession>
<proteinExistence type="predicted"/>
<keyword evidence="2" id="KW-0472">Membrane</keyword>
<dbReference type="Proteomes" id="UP001278500">
    <property type="component" value="Unassembled WGS sequence"/>
</dbReference>
<feature type="transmembrane region" description="Helical" evidence="2">
    <location>
        <begin position="248"/>
        <end position="269"/>
    </location>
</feature>
<feature type="compositionally biased region" description="Basic residues" evidence="1">
    <location>
        <begin position="430"/>
        <end position="439"/>
    </location>
</feature>
<feature type="region of interest" description="Disordered" evidence="1">
    <location>
        <begin position="336"/>
        <end position="360"/>
    </location>
</feature>
<feature type="transmembrane region" description="Helical" evidence="2">
    <location>
        <begin position="143"/>
        <end position="160"/>
    </location>
</feature>
<gene>
    <name evidence="3" type="ORF">B0H65DRAFT_434627</name>
</gene>
<dbReference type="GeneID" id="87862296"/>
<feature type="transmembrane region" description="Helical" evidence="2">
    <location>
        <begin position="172"/>
        <end position="196"/>
    </location>
</feature>
<reference evidence="3" key="1">
    <citation type="journal article" date="2023" name="Mol. Phylogenet. Evol.">
        <title>Genome-scale phylogeny and comparative genomics of the fungal order Sordariales.</title>
        <authorList>
            <person name="Hensen N."/>
            <person name="Bonometti L."/>
            <person name="Westerberg I."/>
            <person name="Brannstrom I.O."/>
            <person name="Guillou S."/>
            <person name="Cros-Aarteil S."/>
            <person name="Calhoun S."/>
            <person name="Haridas S."/>
            <person name="Kuo A."/>
            <person name="Mondo S."/>
            <person name="Pangilinan J."/>
            <person name="Riley R."/>
            <person name="LaButti K."/>
            <person name="Andreopoulos B."/>
            <person name="Lipzen A."/>
            <person name="Chen C."/>
            <person name="Yan M."/>
            <person name="Daum C."/>
            <person name="Ng V."/>
            <person name="Clum A."/>
            <person name="Steindorff A."/>
            <person name="Ohm R.A."/>
            <person name="Martin F."/>
            <person name="Silar P."/>
            <person name="Natvig D.O."/>
            <person name="Lalanne C."/>
            <person name="Gautier V."/>
            <person name="Ament-Velasquez S.L."/>
            <person name="Kruys A."/>
            <person name="Hutchinson M.I."/>
            <person name="Powell A.J."/>
            <person name="Barry K."/>
            <person name="Miller A.N."/>
            <person name="Grigoriev I.V."/>
            <person name="Debuchy R."/>
            <person name="Gladieux P."/>
            <person name="Hiltunen Thoren M."/>
            <person name="Johannesson H."/>
        </authorList>
    </citation>
    <scope>NUCLEOTIDE SEQUENCE</scope>
    <source>
        <strain evidence="3">CBS 560.94</strain>
    </source>
</reference>
<evidence type="ECO:0008006" key="5">
    <source>
        <dbReference type="Google" id="ProtNLM"/>
    </source>
</evidence>
<feature type="transmembrane region" description="Helical" evidence="2">
    <location>
        <begin position="101"/>
        <end position="122"/>
    </location>
</feature>
<protein>
    <recommendedName>
        <fullName evidence="5">Glycoside hydrolase</fullName>
    </recommendedName>
</protein>
<feature type="transmembrane region" description="Helical" evidence="2">
    <location>
        <begin position="43"/>
        <end position="63"/>
    </location>
</feature>
<feature type="compositionally biased region" description="Polar residues" evidence="1">
    <location>
        <begin position="408"/>
        <end position="419"/>
    </location>
</feature>
<evidence type="ECO:0000256" key="1">
    <source>
        <dbReference type="SAM" id="MobiDB-lite"/>
    </source>
</evidence>
<organism evidence="3 4">
    <name type="scientific">Neurospora tetraspora</name>
    <dbReference type="NCBI Taxonomy" id="94610"/>
    <lineage>
        <taxon>Eukaryota</taxon>
        <taxon>Fungi</taxon>
        <taxon>Dikarya</taxon>
        <taxon>Ascomycota</taxon>
        <taxon>Pezizomycotina</taxon>
        <taxon>Sordariomycetes</taxon>
        <taxon>Sordariomycetidae</taxon>
        <taxon>Sordariales</taxon>
        <taxon>Sordariaceae</taxon>
        <taxon>Neurospora</taxon>
    </lineage>
</organism>